<evidence type="ECO:0000256" key="3">
    <source>
        <dbReference type="ARBA" id="ARBA00022801"/>
    </source>
</evidence>
<dbReference type="Gene3D" id="3.40.50.2300">
    <property type="match status" value="1"/>
</dbReference>
<evidence type="ECO:0000256" key="1">
    <source>
        <dbReference type="ARBA" id="ARBA00011063"/>
    </source>
</evidence>
<reference evidence="8" key="1">
    <citation type="submission" date="2023-01" db="EMBL/GenBank/DDBJ databases">
        <title>Oxazolidinone resistance genes in florfenicol resistant enterococci from beef cattle and veal calves at slaughter.</title>
        <authorList>
            <person name="Biggel M."/>
        </authorList>
    </citation>
    <scope>NUCLEOTIDE SEQUENCE</scope>
    <source>
        <strain evidence="8">K204-1</strain>
    </source>
</reference>
<feature type="active site" description="Proton donor" evidence="6">
    <location>
        <position position="126"/>
    </location>
</feature>
<comment type="similarity">
    <text evidence="1">Belongs to the low molecular weight phosphotyrosine protein phosphatase family.</text>
</comment>
<proteinExistence type="inferred from homology"/>
<keyword evidence="4" id="KW-0904">Protein phosphatase</keyword>
<dbReference type="CDD" id="cd16343">
    <property type="entry name" value="LMWPTP"/>
    <property type="match status" value="1"/>
</dbReference>
<accession>A0AAE9XDG8</accession>
<evidence type="ECO:0000256" key="4">
    <source>
        <dbReference type="ARBA" id="ARBA00022912"/>
    </source>
</evidence>
<feature type="active site" description="Nucleophile" evidence="6">
    <location>
        <position position="9"/>
    </location>
</feature>
<comment type="catalytic activity">
    <reaction evidence="5">
        <text>O-phospho-L-tyrosyl-[protein] + H2O = L-tyrosyl-[protein] + phosphate</text>
        <dbReference type="Rhea" id="RHEA:10684"/>
        <dbReference type="Rhea" id="RHEA-COMP:10136"/>
        <dbReference type="Rhea" id="RHEA-COMP:20101"/>
        <dbReference type="ChEBI" id="CHEBI:15377"/>
        <dbReference type="ChEBI" id="CHEBI:43474"/>
        <dbReference type="ChEBI" id="CHEBI:46858"/>
        <dbReference type="ChEBI" id="CHEBI:61978"/>
        <dbReference type="EC" id="3.1.3.48"/>
    </reaction>
</comment>
<evidence type="ECO:0000256" key="5">
    <source>
        <dbReference type="ARBA" id="ARBA00051722"/>
    </source>
</evidence>
<dbReference type="PANTHER" id="PTHR11717">
    <property type="entry name" value="LOW MOLECULAR WEIGHT PROTEIN TYROSINE PHOSPHATASE"/>
    <property type="match status" value="1"/>
</dbReference>
<dbReference type="RefSeq" id="WP_202585172.1">
    <property type="nucleotide sequence ID" value="NZ_BKBT01000008.1"/>
</dbReference>
<dbReference type="InterPro" id="IPR036196">
    <property type="entry name" value="Ptyr_pPase_sf"/>
</dbReference>
<gene>
    <name evidence="8" type="ORF">PML95_05075</name>
</gene>
<organism evidence="8 9">
    <name type="scientific">Vagococcus lutrae</name>
    <dbReference type="NCBI Taxonomy" id="81947"/>
    <lineage>
        <taxon>Bacteria</taxon>
        <taxon>Bacillati</taxon>
        <taxon>Bacillota</taxon>
        <taxon>Bacilli</taxon>
        <taxon>Lactobacillales</taxon>
        <taxon>Enterococcaceae</taxon>
        <taxon>Vagococcus</taxon>
    </lineage>
</organism>
<dbReference type="InterPro" id="IPR023485">
    <property type="entry name" value="Ptyr_pPase"/>
</dbReference>
<evidence type="ECO:0000256" key="6">
    <source>
        <dbReference type="PIRSR" id="PIRSR617867-1"/>
    </source>
</evidence>
<dbReference type="GO" id="GO:0004725">
    <property type="term" value="F:protein tyrosine phosphatase activity"/>
    <property type="evidence" value="ECO:0007669"/>
    <property type="project" value="UniProtKB-EC"/>
</dbReference>
<dbReference type="Pfam" id="PF01451">
    <property type="entry name" value="LMWPc"/>
    <property type="match status" value="1"/>
</dbReference>
<name>A0AAE9XDG8_9ENTE</name>
<evidence type="ECO:0000313" key="8">
    <source>
        <dbReference type="EMBL" id="WCG21781.1"/>
    </source>
</evidence>
<evidence type="ECO:0000259" key="7">
    <source>
        <dbReference type="SMART" id="SM00226"/>
    </source>
</evidence>
<dbReference type="PANTHER" id="PTHR11717:SF7">
    <property type="entry name" value="LOW MOLECULAR WEIGHT PHOSPHOTYROSINE PROTEIN PHOSPHATASE"/>
    <property type="match status" value="1"/>
</dbReference>
<dbReference type="InterPro" id="IPR017867">
    <property type="entry name" value="Tyr_phospatase_low_mol_wt"/>
</dbReference>
<keyword evidence="3" id="KW-0378">Hydrolase</keyword>
<dbReference type="Proteomes" id="UP001179600">
    <property type="component" value="Chromosome"/>
</dbReference>
<dbReference type="EC" id="3.1.3.48" evidence="2"/>
<sequence length="154" mass="17783">MTKKVLIVCLGNICRSPMAEAMLRHRIEERGLSDEIEVSSRATSNWNVGQAPHAGTRKKLAEYQIDDSGIFSEQIKSEDFETYDVILGMDKQNIKDLKRMAPLQTHDKIHLYLSVLDNQSVSEVPDPYYTGDFDETYQLLDKATNRWLDEWENE</sequence>
<evidence type="ECO:0000256" key="2">
    <source>
        <dbReference type="ARBA" id="ARBA00013064"/>
    </source>
</evidence>
<dbReference type="InterPro" id="IPR050438">
    <property type="entry name" value="LMW_PTPase"/>
</dbReference>
<dbReference type="SUPFAM" id="SSF52788">
    <property type="entry name" value="Phosphotyrosine protein phosphatases I"/>
    <property type="match status" value="1"/>
</dbReference>
<dbReference type="AlphaFoldDB" id="A0AAE9XDG8"/>
<evidence type="ECO:0000313" key="9">
    <source>
        <dbReference type="Proteomes" id="UP001179600"/>
    </source>
</evidence>
<dbReference type="EMBL" id="CP116507">
    <property type="protein sequence ID" value="WCG21781.1"/>
    <property type="molecule type" value="Genomic_DNA"/>
</dbReference>
<dbReference type="SMART" id="SM00226">
    <property type="entry name" value="LMWPc"/>
    <property type="match status" value="1"/>
</dbReference>
<feature type="active site" evidence="6">
    <location>
        <position position="15"/>
    </location>
</feature>
<dbReference type="PRINTS" id="PR00719">
    <property type="entry name" value="LMWPTPASE"/>
</dbReference>
<feature type="domain" description="Phosphotyrosine protein phosphatase I" evidence="7">
    <location>
        <begin position="3"/>
        <end position="150"/>
    </location>
</feature>
<protein>
    <recommendedName>
        <fullName evidence="2">protein-tyrosine-phosphatase</fullName>
        <ecNumber evidence="2">3.1.3.48</ecNumber>
    </recommendedName>
</protein>